<keyword evidence="2" id="KW-1185">Reference proteome</keyword>
<organism evidence="1 2">
    <name type="scientific">Cohnella xylanilytica</name>
    <dbReference type="NCBI Taxonomy" id="557555"/>
    <lineage>
        <taxon>Bacteria</taxon>
        <taxon>Bacillati</taxon>
        <taxon>Bacillota</taxon>
        <taxon>Bacilli</taxon>
        <taxon>Bacillales</taxon>
        <taxon>Paenibacillaceae</taxon>
        <taxon>Cohnella</taxon>
    </lineage>
</organism>
<accession>A0A841TYD3</accession>
<dbReference type="Proteomes" id="UP000553776">
    <property type="component" value="Unassembled WGS sequence"/>
</dbReference>
<proteinExistence type="predicted"/>
<name>A0A841TYD3_9BACL</name>
<sequence length="229" mass="24718">MKAVVYAVETREGWGARFSIAWEVDVDFWERRGGRRICRIRQPLPLGLAEVAAEELAAELRNPKAGEWTAESVERELVRAVELAWITAGELKGERRIKPRRERFFGVADTRGREAGAAQEAGDRAARGWAVDGVRLKGAGRDEARNGALESGRHWGESGGMGVGAAWAAGAGIAAEALVREAEQAAACLQGRSLLREEIAALFEAAAPSLREEPAALRALQLAALRGQL</sequence>
<evidence type="ECO:0000313" key="1">
    <source>
        <dbReference type="EMBL" id="MBB6693235.1"/>
    </source>
</evidence>
<protein>
    <submittedName>
        <fullName evidence="1">Uncharacterized protein</fullName>
    </submittedName>
</protein>
<evidence type="ECO:0000313" key="2">
    <source>
        <dbReference type="Proteomes" id="UP000553776"/>
    </source>
</evidence>
<comment type="caution">
    <text evidence="1">The sequence shown here is derived from an EMBL/GenBank/DDBJ whole genome shotgun (WGS) entry which is preliminary data.</text>
</comment>
<reference evidence="1 2" key="1">
    <citation type="submission" date="2020-08" db="EMBL/GenBank/DDBJ databases">
        <title>Cohnella phylogeny.</title>
        <authorList>
            <person name="Dunlap C."/>
        </authorList>
    </citation>
    <scope>NUCLEOTIDE SEQUENCE [LARGE SCALE GENOMIC DNA]</scope>
    <source>
        <strain evidence="1 2">DSM 25239</strain>
    </source>
</reference>
<dbReference type="AlphaFoldDB" id="A0A841TYD3"/>
<feature type="non-terminal residue" evidence="1">
    <location>
        <position position="229"/>
    </location>
</feature>
<gene>
    <name evidence="1" type="ORF">H7B90_17670</name>
</gene>
<dbReference type="EMBL" id="JACJVR010000069">
    <property type="protein sequence ID" value="MBB6693235.1"/>
    <property type="molecule type" value="Genomic_DNA"/>
</dbReference>
<dbReference type="RefSeq" id="WP_376701737.1">
    <property type="nucleotide sequence ID" value="NZ_JACJVR010000069.1"/>
</dbReference>